<comment type="caution">
    <text evidence="1">The sequence shown here is derived from an EMBL/GenBank/DDBJ whole genome shotgun (WGS) entry which is preliminary data.</text>
</comment>
<dbReference type="InterPro" id="IPR027417">
    <property type="entry name" value="P-loop_NTPase"/>
</dbReference>
<dbReference type="Gene3D" id="3.40.50.300">
    <property type="entry name" value="P-loop containing nucleotide triphosphate hydrolases"/>
    <property type="match status" value="1"/>
</dbReference>
<dbReference type="EMBL" id="JAOVKC010001656">
    <property type="protein sequence ID" value="MCV5626507.1"/>
    <property type="molecule type" value="Genomic_DNA"/>
</dbReference>
<accession>A0AAP3A5A1</accession>
<evidence type="ECO:0000313" key="1">
    <source>
        <dbReference type="EMBL" id="MCV5626507.1"/>
    </source>
</evidence>
<organism evidence="1 2">
    <name type="scientific">Escherichia coli</name>
    <dbReference type="NCBI Taxonomy" id="562"/>
    <lineage>
        <taxon>Bacteria</taxon>
        <taxon>Pseudomonadati</taxon>
        <taxon>Pseudomonadota</taxon>
        <taxon>Gammaproteobacteria</taxon>
        <taxon>Enterobacterales</taxon>
        <taxon>Enterobacteriaceae</taxon>
        <taxon>Escherichia</taxon>
    </lineage>
</organism>
<protein>
    <submittedName>
        <fullName evidence="1">Terminase family protein</fullName>
    </submittedName>
</protein>
<proteinExistence type="predicted"/>
<reference evidence="1" key="1">
    <citation type="submission" date="2023-06" db="EMBL/GenBank/DDBJ databases">
        <title>Deciphering the underlying mechanisms mediating the transmission of blaNDM gene from human to animals in China.</title>
        <authorList>
            <person name="Chen K."/>
            <person name="Chen S."/>
        </authorList>
    </citation>
    <scope>NUCLEOTIDE SEQUENCE</scope>
    <source>
        <strain evidence="1">1199</strain>
    </source>
</reference>
<dbReference type="Pfam" id="PF03237">
    <property type="entry name" value="Terminase_6N"/>
    <property type="match status" value="1"/>
</dbReference>
<feature type="non-terminal residue" evidence="1">
    <location>
        <position position="81"/>
    </location>
</feature>
<feature type="non-terminal residue" evidence="1">
    <location>
        <position position="1"/>
    </location>
</feature>
<sequence>KNTAQSYSGHLYCDEYFWVPNFAKLNEVASAMATHDKWRTTYFSTPSSKTHQAYPFWTGEEWKRGDKKRARVQFPTEKELR</sequence>
<gene>
    <name evidence="1" type="ORF">OFN31_33315</name>
</gene>
<dbReference type="Proteomes" id="UP001208624">
    <property type="component" value="Unassembled WGS sequence"/>
</dbReference>
<name>A0AAP3A5A1_ECOLX</name>
<evidence type="ECO:0000313" key="2">
    <source>
        <dbReference type="Proteomes" id="UP001208624"/>
    </source>
</evidence>
<dbReference type="AlphaFoldDB" id="A0AAP3A5A1"/>